<accession>A0ABM9GGE9</accession>
<evidence type="ECO:0000313" key="1">
    <source>
        <dbReference type="EMBL" id="CAH9055933.1"/>
    </source>
</evidence>
<gene>
    <name evidence="1" type="ORF">PSECIP111951_01349</name>
</gene>
<dbReference type="Proteomes" id="UP001152485">
    <property type="component" value="Unassembled WGS sequence"/>
</dbReference>
<reference evidence="1 2" key="1">
    <citation type="submission" date="2022-07" db="EMBL/GenBank/DDBJ databases">
        <authorList>
            <person name="Criscuolo A."/>
        </authorList>
    </citation>
    <scope>NUCLEOTIDE SEQUENCE [LARGE SCALE GENOMIC DNA]</scope>
    <source>
        <strain evidence="2">CIP 111951</strain>
    </source>
</reference>
<dbReference type="PROSITE" id="PS51257">
    <property type="entry name" value="PROKAR_LIPOPROTEIN"/>
    <property type="match status" value="1"/>
</dbReference>
<organism evidence="1 2">
    <name type="scientific">Pseudoalteromonas holothuriae</name>
    <dbReference type="NCBI Taxonomy" id="2963714"/>
    <lineage>
        <taxon>Bacteria</taxon>
        <taxon>Pseudomonadati</taxon>
        <taxon>Pseudomonadota</taxon>
        <taxon>Gammaproteobacteria</taxon>
        <taxon>Alteromonadales</taxon>
        <taxon>Pseudoalteromonadaceae</taxon>
        <taxon>Pseudoalteromonas</taxon>
    </lineage>
</organism>
<name>A0ABM9GGE9_9GAMM</name>
<proteinExistence type="predicted"/>
<sequence length="715" mass="80315">MFYPFCRVTLLIFVTVLSSCKTIDEGEIDYVRTVNGLTTASTNKEVCSMKLHQQSLQTRDGYTRNCYESLHRKYADVPAIRKGESISVHLMQAFIQDATESRSLMERVRAVASNAEVTVIANVCEQGIKGCGLEFGPSTDTKGRVIYFSNGVKAKQYLNFSYLPVYGPIEYQGGPLIVQLAIIELDNMTEEQKALLTKLAEIGKQKFAPASDVLSVLDGLGSSLLSGGGDDVVFKYTFTMMPDGADKGYPFPTISAGNFAFVKKKTVELEQEKQIWDELKFDSLTGRLVKGCSQDDVKLSKHQVIEKNKVKKQYDYNPCSEPSDQYLYGYKDYRDNTYMTLQVQSGFSPRTLDKSQTLNELLSELSGSEPKSAEQLEGDISKLTQAYYQATALDNLRAPISSMAQYSKTGEQLLLDQFEIAAHIFENTLKQAINDTKCDNSKQKCPKSLTAEQILKVISHGRNLLTQLGYRGDLDEALPLDFSLLKYESKATATNIASVFIKAYKQFEQAQRYNRFRSSLVNITRELLKLTHLLTREESLLPGSVENLKVKLDKLIESIRQEQERFILTQCNVKPDKDVCQRIMSSVQLSIINQDMFDFLQVLPVSGMKCHDKGIKLARQRLASFIIGSHISLSESQRASAKEVIKKVIESEKASLTEQQVGFNRANLVELFDERLELAINKQQLLTLTKHNLLPLSVIDTDNISKYVGCLMSGK</sequence>
<dbReference type="RefSeq" id="WP_261592517.1">
    <property type="nucleotide sequence ID" value="NZ_CAMAPD010000005.1"/>
</dbReference>
<comment type="caution">
    <text evidence="1">The sequence shown here is derived from an EMBL/GenBank/DDBJ whole genome shotgun (WGS) entry which is preliminary data.</text>
</comment>
<protein>
    <submittedName>
        <fullName evidence="1">Uncharacterized protein</fullName>
    </submittedName>
</protein>
<evidence type="ECO:0000313" key="2">
    <source>
        <dbReference type="Proteomes" id="UP001152485"/>
    </source>
</evidence>
<dbReference type="EMBL" id="CAMAPD010000005">
    <property type="protein sequence ID" value="CAH9055933.1"/>
    <property type="molecule type" value="Genomic_DNA"/>
</dbReference>